<name>A0ABP2RVX2_RHILU</name>
<evidence type="ECO:0000313" key="12">
    <source>
        <dbReference type="EMBL" id="EKJ96731.1"/>
    </source>
</evidence>
<keyword evidence="4 9" id="KW-0132">Cell division</keyword>
<dbReference type="HAMAP" id="MF_00911">
    <property type="entry name" value="FtsQ_subfam"/>
    <property type="match status" value="1"/>
</dbReference>
<reference evidence="12 13" key="1">
    <citation type="journal article" date="2013" name="Genome Announc.">
        <title>Genome Sequence of Rhizobium lupini HPC(L) Isolated from Saline Desert Soil, Kutch (Gujarat).</title>
        <authorList>
            <person name="Agarwal L."/>
            <person name="Purohit H.J."/>
        </authorList>
    </citation>
    <scope>NUCLEOTIDE SEQUENCE [LARGE SCALE GENOMIC DNA]</scope>
    <source>
        <strain evidence="13">HPC(L)</strain>
    </source>
</reference>
<evidence type="ECO:0000259" key="11">
    <source>
        <dbReference type="PROSITE" id="PS51779"/>
    </source>
</evidence>
<dbReference type="Gene3D" id="3.10.20.310">
    <property type="entry name" value="membrane protein fhac"/>
    <property type="match status" value="1"/>
</dbReference>
<evidence type="ECO:0000256" key="1">
    <source>
        <dbReference type="ARBA" id="ARBA00004370"/>
    </source>
</evidence>
<keyword evidence="5 9" id="KW-0812">Transmembrane</keyword>
<evidence type="ECO:0000256" key="3">
    <source>
        <dbReference type="ARBA" id="ARBA00022519"/>
    </source>
</evidence>
<evidence type="ECO:0000256" key="2">
    <source>
        <dbReference type="ARBA" id="ARBA00022475"/>
    </source>
</evidence>
<dbReference type="InterPro" id="IPR045335">
    <property type="entry name" value="FtsQ_C_sf"/>
</dbReference>
<feature type="region of interest" description="Disordered" evidence="10">
    <location>
        <begin position="343"/>
        <end position="386"/>
    </location>
</feature>
<proteinExistence type="inferred from homology"/>
<keyword evidence="7 9" id="KW-0472">Membrane</keyword>
<evidence type="ECO:0000256" key="5">
    <source>
        <dbReference type="ARBA" id="ARBA00022692"/>
    </source>
</evidence>
<dbReference type="GO" id="GO:0051301">
    <property type="term" value="P:cell division"/>
    <property type="evidence" value="ECO:0007669"/>
    <property type="project" value="UniProtKB-KW"/>
</dbReference>
<evidence type="ECO:0000256" key="6">
    <source>
        <dbReference type="ARBA" id="ARBA00022989"/>
    </source>
</evidence>
<protein>
    <recommendedName>
        <fullName evidence="9">Cell division protein FtsQ</fullName>
    </recommendedName>
</protein>
<keyword evidence="6 9" id="KW-1133">Transmembrane helix</keyword>
<keyword evidence="2 9" id="KW-1003">Cell membrane</keyword>
<dbReference type="InterPro" id="IPR026579">
    <property type="entry name" value="FtsQ"/>
</dbReference>
<evidence type="ECO:0000256" key="7">
    <source>
        <dbReference type="ARBA" id="ARBA00023136"/>
    </source>
</evidence>
<feature type="domain" description="POTRA" evidence="11">
    <location>
        <begin position="90"/>
        <end position="158"/>
    </location>
</feature>
<comment type="caution">
    <text evidence="12">The sequence shown here is derived from an EMBL/GenBank/DDBJ whole genome shotgun (WGS) entry which is preliminary data.</text>
</comment>
<keyword evidence="13" id="KW-1185">Reference proteome</keyword>
<evidence type="ECO:0000313" key="13">
    <source>
        <dbReference type="Proteomes" id="UP000017668"/>
    </source>
</evidence>
<dbReference type="InterPro" id="IPR005548">
    <property type="entry name" value="Cell_div_FtsQ/DivIB_C"/>
</dbReference>
<dbReference type="EMBL" id="AMQQ01000009">
    <property type="protein sequence ID" value="EKJ96731.1"/>
    <property type="molecule type" value="Genomic_DNA"/>
</dbReference>
<sequence length="386" mass="43001">MFAVIGKKSTAKKREQFAAAASADDRMVLPRPLRRVVRFGVSLATGRIHIPAHTGTIAAVAFYAATGLYGMSLGGHTNIVTQATTSAAGFAVEDVKVSGNLQTSEIDVFQLLGLDGSTSLIALDIDAARRKLVQLPWVEDVDIRKIYPKTVEVRLKEREAFGIWQHGSELSLIEKSGSVIAPLRDNKFASLPLFVGRDAETGAAGFVEQLADWPEIRSRVRAYVRIAGRRWDLHLDNGIVVKLPEENLPQALQLLARLDLEEKVLSRDVAAVDLRLSDRTTIQLTEGAAERRQAAVDARTKLSRKRRRTHELFRFFPFRSASSEAAFFQAQPHRFGARHRLDQGRVHDRPADAPSGKRNPAWPHPQGRNHRHRPPAFAGREVWRDC</sequence>
<dbReference type="InterPro" id="IPR034746">
    <property type="entry name" value="POTRA"/>
</dbReference>
<gene>
    <name evidence="9" type="primary">ftsQ</name>
    <name evidence="12" type="ORF">C241_05167</name>
</gene>
<organism evidence="12 13">
    <name type="scientific">Bradyrhizobium lupini HPC(L)</name>
    <dbReference type="NCBI Taxonomy" id="1229491"/>
    <lineage>
        <taxon>Bacteria</taxon>
        <taxon>Pseudomonadati</taxon>
        <taxon>Pseudomonadota</taxon>
        <taxon>Alphaproteobacteria</taxon>
        <taxon>Hyphomicrobiales</taxon>
        <taxon>Nitrobacteraceae</taxon>
        <taxon>Bradyrhizobium</taxon>
    </lineage>
</organism>
<dbReference type="PANTHER" id="PTHR35851">
    <property type="entry name" value="CELL DIVISION PROTEIN FTSQ"/>
    <property type="match status" value="1"/>
</dbReference>
<dbReference type="Gene3D" id="3.40.50.11690">
    <property type="entry name" value="Cell division protein FtsQ/DivIB"/>
    <property type="match status" value="1"/>
</dbReference>
<keyword evidence="8 9" id="KW-0131">Cell cycle</keyword>
<evidence type="ECO:0000256" key="10">
    <source>
        <dbReference type="SAM" id="MobiDB-lite"/>
    </source>
</evidence>
<evidence type="ECO:0000256" key="8">
    <source>
        <dbReference type="ARBA" id="ARBA00023306"/>
    </source>
</evidence>
<keyword evidence="3 9" id="KW-0997">Cell inner membrane</keyword>
<comment type="function">
    <text evidence="9">Essential cell division protein.</text>
</comment>
<dbReference type="PANTHER" id="PTHR35851:SF1">
    <property type="entry name" value="CELL DIVISION PROTEIN FTSQ"/>
    <property type="match status" value="1"/>
</dbReference>
<dbReference type="Pfam" id="PF08478">
    <property type="entry name" value="POTRA_1"/>
    <property type="match status" value="1"/>
</dbReference>
<dbReference type="InterPro" id="IPR013685">
    <property type="entry name" value="POTRA_FtsQ_type"/>
</dbReference>
<evidence type="ECO:0000256" key="4">
    <source>
        <dbReference type="ARBA" id="ARBA00022618"/>
    </source>
</evidence>
<comment type="similarity">
    <text evidence="9">Belongs to the FtsQ/DivIB family. FtsQ subfamily.</text>
</comment>
<comment type="subcellular location">
    <subcellularLocation>
        <location evidence="9">Cell inner membrane</location>
        <topology evidence="9">Single-pass type II membrane protein</topology>
    </subcellularLocation>
    <subcellularLocation>
        <location evidence="1">Membrane</location>
    </subcellularLocation>
    <text evidence="9">Localizes to the division septum.</text>
</comment>
<dbReference type="Pfam" id="PF03799">
    <property type="entry name" value="FtsQ_DivIB_C"/>
    <property type="match status" value="1"/>
</dbReference>
<accession>A0ABP2RVX2</accession>
<dbReference type="Proteomes" id="UP000017668">
    <property type="component" value="Unassembled WGS sequence"/>
</dbReference>
<dbReference type="PROSITE" id="PS51779">
    <property type="entry name" value="POTRA"/>
    <property type="match status" value="1"/>
</dbReference>
<evidence type="ECO:0000256" key="9">
    <source>
        <dbReference type="HAMAP-Rule" id="MF_00911"/>
    </source>
</evidence>